<keyword evidence="3" id="KW-1185">Reference proteome</keyword>
<sequence length="113" mass="12932">MCTDIGGRWGTGSMNRVLGAKTSNQLLPFSDVSFSNSKTDHKEGEKEILEEPPSATKSQEEEEEGRREISGNPKRGRRRTKKFLPSVSHRFSTNPPTYCFKIFFPLLYDRTQF</sequence>
<feature type="compositionally biased region" description="Basic and acidic residues" evidence="1">
    <location>
        <begin position="38"/>
        <end position="49"/>
    </location>
</feature>
<dbReference type="AlphaFoldDB" id="A0A9Q0KPT0"/>
<accession>A0A9Q0KPT0</accession>
<organism evidence="2 3">
    <name type="scientific">Protea cynaroides</name>
    <dbReference type="NCBI Taxonomy" id="273540"/>
    <lineage>
        <taxon>Eukaryota</taxon>
        <taxon>Viridiplantae</taxon>
        <taxon>Streptophyta</taxon>
        <taxon>Embryophyta</taxon>
        <taxon>Tracheophyta</taxon>
        <taxon>Spermatophyta</taxon>
        <taxon>Magnoliopsida</taxon>
        <taxon>Proteales</taxon>
        <taxon>Proteaceae</taxon>
        <taxon>Protea</taxon>
    </lineage>
</organism>
<comment type="caution">
    <text evidence="2">The sequence shown here is derived from an EMBL/GenBank/DDBJ whole genome shotgun (WGS) entry which is preliminary data.</text>
</comment>
<name>A0A9Q0KPT0_9MAGN</name>
<dbReference type="Proteomes" id="UP001141806">
    <property type="component" value="Unassembled WGS sequence"/>
</dbReference>
<dbReference type="EMBL" id="JAMYWD010000004">
    <property type="protein sequence ID" value="KAJ4974456.1"/>
    <property type="molecule type" value="Genomic_DNA"/>
</dbReference>
<evidence type="ECO:0000256" key="1">
    <source>
        <dbReference type="SAM" id="MobiDB-lite"/>
    </source>
</evidence>
<protein>
    <submittedName>
        <fullName evidence="2">Uncharacterized protein</fullName>
    </submittedName>
</protein>
<feature type="region of interest" description="Disordered" evidence="1">
    <location>
        <begin position="30"/>
        <end position="88"/>
    </location>
</feature>
<proteinExistence type="predicted"/>
<evidence type="ECO:0000313" key="2">
    <source>
        <dbReference type="EMBL" id="KAJ4974456.1"/>
    </source>
</evidence>
<reference evidence="2" key="1">
    <citation type="journal article" date="2023" name="Plant J.">
        <title>The genome of the king protea, Protea cynaroides.</title>
        <authorList>
            <person name="Chang J."/>
            <person name="Duong T.A."/>
            <person name="Schoeman C."/>
            <person name="Ma X."/>
            <person name="Roodt D."/>
            <person name="Barker N."/>
            <person name="Li Z."/>
            <person name="Van de Peer Y."/>
            <person name="Mizrachi E."/>
        </authorList>
    </citation>
    <scope>NUCLEOTIDE SEQUENCE</scope>
    <source>
        <tissue evidence="2">Young leaves</tissue>
    </source>
</reference>
<gene>
    <name evidence="2" type="ORF">NE237_007630</name>
</gene>
<evidence type="ECO:0000313" key="3">
    <source>
        <dbReference type="Proteomes" id="UP001141806"/>
    </source>
</evidence>